<evidence type="ECO:0000256" key="3">
    <source>
        <dbReference type="ARBA" id="ARBA00022448"/>
    </source>
</evidence>
<evidence type="ECO:0000313" key="10">
    <source>
        <dbReference type="Proteomes" id="UP000543804"/>
    </source>
</evidence>
<dbReference type="RefSeq" id="WP_170077037.1">
    <property type="nucleotide sequence ID" value="NZ_JABAFA010000002.1"/>
</dbReference>
<protein>
    <submittedName>
        <fullName evidence="9">Sodium:solute symporter family protein</fullName>
    </submittedName>
</protein>
<feature type="transmembrane region" description="Helical" evidence="8">
    <location>
        <begin position="410"/>
        <end position="429"/>
    </location>
</feature>
<keyword evidence="6 8" id="KW-0472">Membrane</keyword>
<proteinExistence type="inferred from homology"/>
<evidence type="ECO:0000256" key="7">
    <source>
        <dbReference type="RuleBase" id="RU362091"/>
    </source>
</evidence>
<name>A0A848B8J0_9FIRM</name>
<feature type="transmembrane region" description="Helical" evidence="8">
    <location>
        <begin position="46"/>
        <end position="68"/>
    </location>
</feature>
<dbReference type="PROSITE" id="PS50283">
    <property type="entry name" value="NA_SOLUT_SYMP_3"/>
    <property type="match status" value="1"/>
</dbReference>
<feature type="transmembrane region" description="Helical" evidence="8">
    <location>
        <begin position="435"/>
        <end position="452"/>
    </location>
</feature>
<dbReference type="CDD" id="cd10322">
    <property type="entry name" value="SLC5sbd"/>
    <property type="match status" value="1"/>
</dbReference>
<comment type="caution">
    <text evidence="9">The sequence shown here is derived from an EMBL/GenBank/DDBJ whole genome shotgun (WGS) entry which is preliminary data.</text>
</comment>
<gene>
    <name evidence="9" type="ORF">HF878_02025</name>
</gene>
<keyword evidence="5 8" id="KW-1133">Transmembrane helix</keyword>
<feature type="transmembrane region" description="Helical" evidence="8">
    <location>
        <begin position="115"/>
        <end position="134"/>
    </location>
</feature>
<dbReference type="Gene3D" id="1.20.1730.10">
    <property type="entry name" value="Sodium/glucose cotransporter"/>
    <property type="match status" value="1"/>
</dbReference>
<organism evidence="9 10">
    <name type="scientific">Selenomonas bovis</name>
    <dbReference type="NCBI Taxonomy" id="416586"/>
    <lineage>
        <taxon>Bacteria</taxon>
        <taxon>Bacillati</taxon>
        <taxon>Bacillota</taxon>
        <taxon>Negativicutes</taxon>
        <taxon>Selenomonadales</taxon>
        <taxon>Selenomonadaceae</taxon>
        <taxon>Selenomonas</taxon>
    </lineage>
</organism>
<feature type="transmembrane region" description="Helical" evidence="8">
    <location>
        <begin position="378"/>
        <end position="403"/>
    </location>
</feature>
<dbReference type="GO" id="GO:0022857">
    <property type="term" value="F:transmembrane transporter activity"/>
    <property type="evidence" value="ECO:0007669"/>
    <property type="project" value="InterPro"/>
</dbReference>
<reference evidence="9 10" key="1">
    <citation type="submission" date="2020-04" db="EMBL/GenBank/DDBJ databases">
        <authorList>
            <person name="Hitch T.C.A."/>
            <person name="Wylensek D."/>
            <person name="Clavel T."/>
        </authorList>
    </citation>
    <scope>NUCLEOTIDE SEQUENCE [LARGE SCALE GENOMIC DNA]</scope>
    <source>
        <strain evidence="9 10">PG-130-P53-12</strain>
    </source>
</reference>
<comment type="subcellular location">
    <subcellularLocation>
        <location evidence="1">Membrane</location>
        <topology evidence="1">Multi-pass membrane protein</topology>
    </subcellularLocation>
</comment>
<comment type="similarity">
    <text evidence="2 7">Belongs to the sodium:solute symporter (SSF) (TC 2.A.21) family.</text>
</comment>
<sequence>MELSLLQLVIIAATIAVVLGCGIYAARSVHSAEGFSLGGRSAGVPLVAGSIAGTCVGGGATIGTAQLASTVGLSAWWFTIGVGLALIIMGIFYARPLRRSSLETIPQYLVQNYGRAGGVFTSVVSSLGILFSAVSSCLPGIYIIASVLAIPFWPAAGILLALVTCYAFFGGMKSAGVGGILKMVVIWVSMLIAGGAAGYAVLFQPEIHEALPADTWFNLFAGGMQMTLANLVSVIVGMICTQTYVQAIFSATTPKTASVGAFVAALISLPIGLPCAMIGMYMHAAHPEVPAILALPTFLLSYQPVVLGSIAMGGIMLSLIGSTAGLSLGIGTMLSRDIFCKVLHVTKSATELWLTRGLVLATIVVAAVIAVLNEGSQVLFWSYLSMALRGGGIFLPLTVAVFLPRAIERHWAVASMVISTCAALAANFLGVKVNPLFVGLAVSVVLIVPGILQQRRRVATLYARMKE</sequence>
<dbReference type="EMBL" id="JABAFA010000002">
    <property type="protein sequence ID" value="NMD98265.1"/>
    <property type="molecule type" value="Genomic_DNA"/>
</dbReference>
<feature type="transmembrane region" description="Helical" evidence="8">
    <location>
        <begin position="6"/>
        <end position="26"/>
    </location>
</feature>
<dbReference type="InterPro" id="IPR038377">
    <property type="entry name" value="Na/Glc_symporter_sf"/>
</dbReference>
<accession>A0A848B8J0</accession>
<feature type="transmembrane region" description="Helical" evidence="8">
    <location>
        <begin position="352"/>
        <end position="372"/>
    </location>
</feature>
<evidence type="ECO:0000256" key="4">
    <source>
        <dbReference type="ARBA" id="ARBA00022692"/>
    </source>
</evidence>
<dbReference type="AlphaFoldDB" id="A0A848B8J0"/>
<dbReference type="InterPro" id="IPR050277">
    <property type="entry name" value="Sodium:Solute_Symporter"/>
</dbReference>
<feature type="transmembrane region" description="Helical" evidence="8">
    <location>
        <begin position="74"/>
        <end position="94"/>
    </location>
</feature>
<dbReference type="GO" id="GO:0005886">
    <property type="term" value="C:plasma membrane"/>
    <property type="evidence" value="ECO:0007669"/>
    <property type="project" value="TreeGrafter"/>
</dbReference>
<dbReference type="Proteomes" id="UP000543804">
    <property type="component" value="Unassembled WGS sequence"/>
</dbReference>
<evidence type="ECO:0000256" key="6">
    <source>
        <dbReference type="ARBA" id="ARBA00023136"/>
    </source>
</evidence>
<evidence type="ECO:0000313" key="9">
    <source>
        <dbReference type="EMBL" id="NMD98265.1"/>
    </source>
</evidence>
<feature type="transmembrane region" description="Helical" evidence="8">
    <location>
        <begin position="181"/>
        <end position="203"/>
    </location>
</feature>
<feature type="transmembrane region" description="Helical" evidence="8">
    <location>
        <begin position="302"/>
        <end position="331"/>
    </location>
</feature>
<evidence type="ECO:0000256" key="2">
    <source>
        <dbReference type="ARBA" id="ARBA00006434"/>
    </source>
</evidence>
<keyword evidence="10" id="KW-1185">Reference proteome</keyword>
<evidence type="ECO:0000256" key="5">
    <source>
        <dbReference type="ARBA" id="ARBA00022989"/>
    </source>
</evidence>
<evidence type="ECO:0000256" key="8">
    <source>
        <dbReference type="SAM" id="Phobius"/>
    </source>
</evidence>
<dbReference type="PANTHER" id="PTHR48086:SF7">
    <property type="entry name" value="SODIUM-SOLUTE SYMPORTER-RELATED"/>
    <property type="match status" value="1"/>
</dbReference>
<evidence type="ECO:0000256" key="1">
    <source>
        <dbReference type="ARBA" id="ARBA00004141"/>
    </source>
</evidence>
<feature type="transmembrane region" description="Helical" evidence="8">
    <location>
        <begin position="223"/>
        <end position="245"/>
    </location>
</feature>
<dbReference type="Pfam" id="PF00474">
    <property type="entry name" value="SSF"/>
    <property type="match status" value="1"/>
</dbReference>
<dbReference type="InterPro" id="IPR001734">
    <property type="entry name" value="Na/solute_symporter"/>
</dbReference>
<keyword evidence="4 8" id="KW-0812">Transmembrane</keyword>
<feature type="transmembrane region" description="Helical" evidence="8">
    <location>
        <begin position="140"/>
        <end position="169"/>
    </location>
</feature>
<keyword evidence="3" id="KW-0813">Transport</keyword>
<dbReference type="PANTHER" id="PTHR48086">
    <property type="entry name" value="SODIUM/PROLINE SYMPORTER-RELATED"/>
    <property type="match status" value="1"/>
</dbReference>
<feature type="transmembrane region" description="Helical" evidence="8">
    <location>
        <begin position="257"/>
        <end position="282"/>
    </location>
</feature>